<sequence>MKKFLGILIATMMLLCSINVAVASTCKTTPQDLNAEAVETDDIPGEAVNAFLDWRDVGWYLIKEAGKFVERQIKLDGKSTVGRDGSMYLVSPTINYNHGNVGPEFYFRPKITNKNCTIDMHSHRLFSLDIFAQMSIILSDPYGNTVASKNVGTNQYLTYKFEKHEALGSWKAQYITNGDNTWQNYFRVSVGSSAYSTPEWNGMESNVFYGENGRVYIASNRANSQTDKSAHTHSSGKVLSLNELEDEFRDDNNRVTDQMVHYAPGQELLVSSPLRDVYYDKARNATAFVYTIKDVRKGNEDKTIKWYFDGDLTSRYKKGDAPVFKFTVRGIGVYAGQKFESLDFIEDVLILQSSGEYPPIERYLMR</sequence>
<reference evidence="2 5" key="1">
    <citation type="submission" date="2019-08" db="EMBL/GenBank/DDBJ databases">
        <title>Comparison of rpoB and gyrB Sequences from Mobiluncus Species and Development of a Multiplex PCR Method for Clinical Detection of Mobiluncus curtisii and Mobiluncus mulieris.</title>
        <authorList>
            <person name="Yang L."/>
            <person name="Shen Y."/>
            <person name="Xu G."/>
            <person name="Shu L.-B."/>
            <person name="Hu J."/>
            <person name="Zhang R."/>
            <person name="Wang Y."/>
            <person name="Zhou H.-W."/>
            <person name="Zhang X."/>
        </authorList>
    </citation>
    <scope>NUCLEOTIDE SEQUENCE [LARGE SCALE GENOMIC DNA]</scope>
    <source>
        <strain evidence="2 5">M26</strain>
    </source>
</reference>
<evidence type="ECO:0000313" key="2">
    <source>
        <dbReference type="EMBL" id="MCU9969300.1"/>
    </source>
</evidence>
<dbReference type="RefSeq" id="WP_169757037.1">
    <property type="nucleotide sequence ID" value="NZ_JABCUO010000007.1"/>
</dbReference>
<evidence type="ECO:0000313" key="4">
    <source>
        <dbReference type="Proteomes" id="UP000578252"/>
    </source>
</evidence>
<comment type="caution">
    <text evidence="3">The sequence shown here is derived from an EMBL/GenBank/DDBJ whole genome shotgun (WGS) entry which is preliminary data.</text>
</comment>
<gene>
    <name evidence="2" type="ORF">FYZ43_07825</name>
    <name evidence="3" type="ORF">HHJ78_07670</name>
</gene>
<evidence type="ECO:0000313" key="3">
    <source>
        <dbReference type="EMBL" id="NMW65408.1"/>
    </source>
</evidence>
<name>A0A7Y0TWA5_9ACTO</name>
<keyword evidence="1" id="KW-0732">Signal</keyword>
<dbReference type="Proteomes" id="UP000578252">
    <property type="component" value="Unassembled WGS sequence"/>
</dbReference>
<accession>A0A7Y0TWA5</accession>
<dbReference type="Proteomes" id="UP001209486">
    <property type="component" value="Unassembled WGS sequence"/>
</dbReference>
<reference evidence="3 4" key="2">
    <citation type="submission" date="2020-04" db="EMBL/GenBank/DDBJ databases">
        <title>Antimicrobial susceptibility and clonality of vaginal-derived multi-drug resistant Mobiluncus isolates in China.</title>
        <authorList>
            <person name="Zhang X."/>
        </authorList>
    </citation>
    <scope>NUCLEOTIDE SEQUENCE [LARGE SCALE GENOMIC DNA]</scope>
    <source>
        <strain evidence="3 4">13</strain>
    </source>
</reference>
<dbReference type="EMBL" id="JABCUR010000006">
    <property type="protein sequence ID" value="NMW65408.1"/>
    <property type="molecule type" value="Genomic_DNA"/>
</dbReference>
<protein>
    <submittedName>
        <fullName evidence="3">Uncharacterized protein</fullName>
    </submittedName>
</protein>
<evidence type="ECO:0000256" key="1">
    <source>
        <dbReference type="SAM" id="SignalP"/>
    </source>
</evidence>
<feature type="signal peptide" evidence="1">
    <location>
        <begin position="1"/>
        <end position="23"/>
    </location>
</feature>
<feature type="chain" id="PRO_5030821045" evidence="1">
    <location>
        <begin position="24"/>
        <end position="366"/>
    </location>
</feature>
<evidence type="ECO:0000313" key="5">
    <source>
        <dbReference type="Proteomes" id="UP001209486"/>
    </source>
</evidence>
<proteinExistence type="predicted"/>
<dbReference type="AlphaFoldDB" id="A0A7Y0TWA5"/>
<organism evidence="3 4">
    <name type="scientific">Mobiluncus mulieris</name>
    <dbReference type="NCBI Taxonomy" id="2052"/>
    <lineage>
        <taxon>Bacteria</taxon>
        <taxon>Bacillati</taxon>
        <taxon>Actinomycetota</taxon>
        <taxon>Actinomycetes</taxon>
        <taxon>Actinomycetales</taxon>
        <taxon>Actinomycetaceae</taxon>
        <taxon>Mobiluncus</taxon>
    </lineage>
</organism>
<dbReference type="EMBL" id="VSZY01000013">
    <property type="protein sequence ID" value="MCU9969300.1"/>
    <property type="molecule type" value="Genomic_DNA"/>
</dbReference>